<reference evidence="4" key="1">
    <citation type="submission" date="2014-10" db="EMBL/GenBank/DDBJ databases">
        <authorList>
            <person name="Kuske C.R."/>
            <person name="Challacombe J.F."/>
            <person name="Daligault H.E."/>
            <person name="Davenport K.W."/>
            <person name="Johnson S.L."/>
            <person name="Siddaramappa S."/>
            <person name="Petersen J.M."/>
        </authorList>
    </citation>
    <scope>NUCLEOTIDE SEQUENCE [LARGE SCALE GENOMIC DNA]</scope>
    <source>
        <strain evidence="4">CA97-1460</strain>
    </source>
</reference>
<dbReference type="CDD" id="cd05009">
    <property type="entry name" value="SIS_GlmS_GlmD_2"/>
    <property type="match status" value="1"/>
</dbReference>
<dbReference type="InterPro" id="IPR035490">
    <property type="entry name" value="GlmS/FrlB_SIS"/>
</dbReference>
<dbReference type="RefSeq" id="WP_071664396.1">
    <property type="nucleotide sequence ID" value="NZ_CP009654.1"/>
</dbReference>
<evidence type="ECO:0000313" key="3">
    <source>
        <dbReference type="EMBL" id="APC96889.1"/>
    </source>
</evidence>
<dbReference type="OrthoDB" id="9761808at2"/>
<dbReference type="PROSITE" id="PS51464">
    <property type="entry name" value="SIS"/>
    <property type="match status" value="2"/>
</dbReference>
<dbReference type="PANTHER" id="PTHR10937:SF8">
    <property type="entry name" value="AMINOTRANSFERASE-RELATED"/>
    <property type="match status" value="1"/>
</dbReference>
<dbReference type="InterPro" id="IPR001347">
    <property type="entry name" value="SIS_dom"/>
</dbReference>
<dbReference type="CDD" id="cd05008">
    <property type="entry name" value="SIS_GlmS_GlmD_1"/>
    <property type="match status" value="1"/>
</dbReference>
<accession>A0A1J0KT05</accession>
<dbReference type="GO" id="GO:0097367">
    <property type="term" value="F:carbohydrate derivative binding"/>
    <property type="evidence" value="ECO:0007669"/>
    <property type="project" value="InterPro"/>
</dbReference>
<feature type="domain" description="SIS" evidence="2">
    <location>
        <begin position="31"/>
        <end position="173"/>
    </location>
</feature>
<feature type="domain" description="SIS" evidence="2">
    <location>
        <begin position="195"/>
        <end position="336"/>
    </location>
</feature>
<dbReference type="Proteomes" id="UP000182521">
    <property type="component" value="Chromosome"/>
</dbReference>
<evidence type="ECO:0000256" key="1">
    <source>
        <dbReference type="ARBA" id="ARBA00022737"/>
    </source>
</evidence>
<dbReference type="InterPro" id="IPR046348">
    <property type="entry name" value="SIS_dom_sf"/>
</dbReference>
<dbReference type="InterPro" id="IPR035466">
    <property type="entry name" value="GlmS/AgaS_SIS"/>
</dbReference>
<dbReference type="AlphaFoldDB" id="A0A1J0KT05"/>
<evidence type="ECO:0000313" key="4">
    <source>
        <dbReference type="Proteomes" id="UP000182521"/>
    </source>
</evidence>
<protein>
    <submittedName>
        <fullName evidence="3">SIS domain protein</fullName>
    </submittedName>
</protein>
<keyword evidence="4" id="KW-1185">Reference proteome</keyword>
<gene>
    <name evidence="3" type="ORF">KX01_1513</name>
</gene>
<name>A0A1J0KT05_9GAMM</name>
<sequence>MKKTIMQHEAESSWEKVENQLSQNKKLVQNIVSQIKQRNIKRVITIARGSSDCVANFAKYLFNIELGWSVASLPPSISTIYDKEIGDKETLVIAISQSGGSPDLKLALENCKKAGCLTLSIVNKEDSPLANASDLVLPVRADEENAVAATKSFITSLVALLDIVAEYKQDDYLIFELQKLPSNLKLSLESKWDEAISILEKHKSMFVIGRGFGYPIAQEMALKFKETCGIHAEAFSGAEVLHGPFALMSSDFASFIISQNDKSLEGTIGVANRVADLDVDTIFVGSENIENDVRKDLFLDINIKTHPILEPIIIIQKFYLMVNNLAIKLGNNPDAPINLKKVTETI</sequence>
<evidence type="ECO:0000259" key="2">
    <source>
        <dbReference type="PROSITE" id="PS51464"/>
    </source>
</evidence>
<dbReference type="GO" id="GO:1901135">
    <property type="term" value="P:carbohydrate derivative metabolic process"/>
    <property type="evidence" value="ECO:0007669"/>
    <property type="project" value="InterPro"/>
</dbReference>
<dbReference type="Pfam" id="PF01380">
    <property type="entry name" value="SIS"/>
    <property type="match status" value="2"/>
</dbReference>
<keyword evidence="1" id="KW-0677">Repeat</keyword>
<dbReference type="STRING" id="1542390.KX01_1513"/>
<dbReference type="EMBL" id="CP009654">
    <property type="protein sequence ID" value="APC96889.1"/>
    <property type="molecule type" value="Genomic_DNA"/>
</dbReference>
<proteinExistence type="predicted"/>
<dbReference type="Gene3D" id="3.40.50.10490">
    <property type="entry name" value="Glucose-6-phosphate isomerase like protein, domain 1"/>
    <property type="match status" value="2"/>
</dbReference>
<dbReference type="KEGG" id="frc:KX01_1513"/>
<organism evidence="3 4">
    <name type="scientific">Francisella frigiditurris</name>
    <dbReference type="NCBI Taxonomy" id="1542390"/>
    <lineage>
        <taxon>Bacteria</taxon>
        <taxon>Pseudomonadati</taxon>
        <taxon>Pseudomonadota</taxon>
        <taxon>Gammaproteobacteria</taxon>
        <taxon>Thiotrichales</taxon>
        <taxon>Francisellaceae</taxon>
        <taxon>Francisella</taxon>
    </lineage>
</organism>
<dbReference type="PANTHER" id="PTHR10937">
    <property type="entry name" value="GLUCOSAMINE--FRUCTOSE-6-PHOSPHATE AMINOTRANSFERASE, ISOMERIZING"/>
    <property type="match status" value="1"/>
</dbReference>
<dbReference type="SUPFAM" id="SSF53697">
    <property type="entry name" value="SIS domain"/>
    <property type="match status" value="1"/>
</dbReference>